<dbReference type="Pfam" id="PF02661">
    <property type="entry name" value="Fic"/>
    <property type="match status" value="1"/>
</dbReference>
<feature type="binding site" evidence="2">
    <location>
        <begin position="295"/>
        <end position="302"/>
    </location>
    <ligand>
        <name>ATP</name>
        <dbReference type="ChEBI" id="CHEBI:30616"/>
    </ligand>
</feature>
<dbReference type="EMBL" id="LCNT01000001">
    <property type="protein sequence ID" value="KKU62043.1"/>
    <property type="molecule type" value="Genomic_DNA"/>
</dbReference>
<comment type="caution">
    <text evidence="4">The sequence shown here is derived from an EMBL/GenBank/DDBJ whole genome shotgun (WGS) entry which is preliminary data.</text>
</comment>
<dbReference type="SUPFAM" id="SSF140931">
    <property type="entry name" value="Fic-like"/>
    <property type="match status" value="1"/>
</dbReference>
<dbReference type="PANTHER" id="PTHR13504">
    <property type="entry name" value="FIDO DOMAIN-CONTAINING PROTEIN DDB_G0283145"/>
    <property type="match status" value="1"/>
</dbReference>
<organism evidence="4 5">
    <name type="scientific">Candidatus Beckwithbacteria bacterium GW2011_GWB1_47_15</name>
    <dbReference type="NCBI Taxonomy" id="1618371"/>
    <lineage>
        <taxon>Bacteria</taxon>
        <taxon>Candidatus Beckwithiibacteriota</taxon>
    </lineage>
</organism>
<sequence>MNMKKLKKLKLSPPLNFKLRKPDLNKINRQKVINALEKNPTKYRKILEKANEPQYLYWTKFKYKIRDDVLSPEELWYLVRQFRNISATESLIKAENSDNFKWLRLPSTEEYLHSVDMMAGGQLLPYPNILSQSNQQTFISRGIIEEAIASSQLEGAHTTRAAARKMIIEKRSPRNASERMILNNYKAINAIEENYKNQELSLDLLFELHRILTRDTINKTEQNRLRENSDEIVVQGEIDQEQFITHLPPSENFVREEIKRLIDYANDQMGQKFTHPITKAIFLHFWIGYLHPFTDGNGRLARALFYWYLLKKGYWTFMFLPISTVIKKSPSQYALAYIYSEQDNLDITYFYDFHIRKVLQAVEDFKIYLGSKIKENQEVDKIISKKVTLNERQKQLVHYFISDPNPSTTVSSHSTLNNISRQTAAKDLKVMEADKLLYAKREGKYVRYYPAKTLLGLWGERK</sequence>
<protein>
    <recommendedName>
        <fullName evidence="3">Fido domain-containing protein</fullName>
    </recommendedName>
</protein>
<dbReference type="PANTHER" id="PTHR13504:SF38">
    <property type="entry name" value="FIDO DOMAIN-CONTAINING PROTEIN"/>
    <property type="match status" value="1"/>
</dbReference>
<dbReference type="InterPro" id="IPR036597">
    <property type="entry name" value="Fido-like_dom_sf"/>
</dbReference>
<proteinExistence type="predicted"/>
<dbReference type="Proteomes" id="UP000033860">
    <property type="component" value="Unassembled WGS sequence"/>
</dbReference>
<evidence type="ECO:0000313" key="5">
    <source>
        <dbReference type="Proteomes" id="UP000033860"/>
    </source>
</evidence>
<dbReference type="InterPro" id="IPR003812">
    <property type="entry name" value="Fido"/>
</dbReference>
<feature type="binding site" evidence="2">
    <location>
        <begin position="234"/>
        <end position="246"/>
    </location>
    <ligand>
        <name>ATP</name>
        <dbReference type="ChEBI" id="CHEBI:30616"/>
    </ligand>
</feature>
<feature type="domain" description="Fido" evidence="3">
    <location>
        <begin position="200"/>
        <end position="356"/>
    </location>
</feature>
<name>A0A0G1U768_9BACT</name>
<evidence type="ECO:0000256" key="1">
    <source>
        <dbReference type="PIRSR" id="PIRSR640198-1"/>
    </source>
</evidence>
<dbReference type="InterPro" id="IPR040198">
    <property type="entry name" value="Fido_containing"/>
</dbReference>
<keyword evidence="2" id="KW-0067">ATP-binding</keyword>
<gene>
    <name evidence="4" type="ORF">UX85_C0001G0257</name>
</gene>
<dbReference type="GO" id="GO:0005524">
    <property type="term" value="F:ATP binding"/>
    <property type="evidence" value="ECO:0007669"/>
    <property type="project" value="UniProtKB-KW"/>
</dbReference>
<reference evidence="4 5" key="1">
    <citation type="journal article" date="2015" name="Nature">
        <title>rRNA introns, odd ribosomes, and small enigmatic genomes across a large radiation of phyla.</title>
        <authorList>
            <person name="Brown C.T."/>
            <person name="Hug L.A."/>
            <person name="Thomas B.C."/>
            <person name="Sharon I."/>
            <person name="Castelle C.J."/>
            <person name="Singh A."/>
            <person name="Wilkins M.J."/>
            <person name="Williams K.H."/>
            <person name="Banfield J.F."/>
        </authorList>
    </citation>
    <scope>NUCLEOTIDE SEQUENCE [LARGE SCALE GENOMIC DNA]</scope>
</reference>
<dbReference type="InterPro" id="IPR036388">
    <property type="entry name" value="WH-like_DNA-bd_sf"/>
</dbReference>
<evidence type="ECO:0000259" key="3">
    <source>
        <dbReference type="PROSITE" id="PS51459"/>
    </source>
</evidence>
<dbReference type="Gene3D" id="1.10.3290.10">
    <property type="entry name" value="Fido-like domain"/>
    <property type="match status" value="1"/>
</dbReference>
<dbReference type="PROSITE" id="PS51459">
    <property type="entry name" value="FIDO"/>
    <property type="match status" value="1"/>
</dbReference>
<dbReference type="AlphaFoldDB" id="A0A0G1U768"/>
<feature type="active site" evidence="1">
    <location>
        <position position="291"/>
    </location>
</feature>
<keyword evidence="2" id="KW-0547">Nucleotide-binding</keyword>
<dbReference type="Gene3D" id="1.10.10.10">
    <property type="entry name" value="Winged helix-like DNA-binding domain superfamily/Winged helix DNA-binding domain"/>
    <property type="match status" value="1"/>
</dbReference>
<evidence type="ECO:0000313" key="4">
    <source>
        <dbReference type="EMBL" id="KKU62043.1"/>
    </source>
</evidence>
<accession>A0A0G1U768</accession>
<evidence type="ECO:0000256" key="2">
    <source>
        <dbReference type="PIRSR" id="PIRSR640198-2"/>
    </source>
</evidence>